<dbReference type="Proteomes" id="UP000199435">
    <property type="component" value="Unassembled WGS sequence"/>
</dbReference>
<feature type="transmembrane region" description="Helical" evidence="1">
    <location>
        <begin position="57"/>
        <end position="75"/>
    </location>
</feature>
<evidence type="ECO:0000313" key="2">
    <source>
        <dbReference type="EMBL" id="SCB38640.1"/>
    </source>
</evidence>
<keyword evidence="1" id="KW-0472">Membrane</keyword>
<evidence type="ECO:0000256" key="1">
    <source>
        <dbReference type="SAM" id="Phobius"/>
    </source>
</evidence>
<dbReference type="AlphaFoldDB" id="A0A1C3WF60"/>
<proteinExistence type="predicted"/>
<sequence length="100" mass="10221">MGSFLPFLCIAIGFSWADCASVFTVNPETSRARLALMTASTSIFLCAIGLSFANHSLAAGSALVACGLAIALTLGRNPSSPVALLISTVGFAVYLHGVID</sequence>
<dbReference type="STRING" id="411945.GA0061102_102866"/>
<dbReference type="EMBL" id="FMAH01000028">
    <property type="protein sequence ID" value="SCB38640.1"/>
    <property type="molecule type" value="Genomic_DNA"/>
</dbReference>
<accession>A0A1C3WF60</accession>
<name>A0A1C3WF60_9HYPH</name>
<organism evidence="2 3">
    <name type="scientific">Rhizobium miluonense</name>
    <dbReference type="NCBI Taxonomy" id="411945"/>
    <lineage>
        <taxon>Bacteria</taxon>
        <taxon>Pseudomonadati</taxon>
        <taxon>Pseudomonadota</taxon>
        <taxon>Alphaproteobacteria</taxon>
        <taxon>Hyphomicrobiales</taxon>
        <taxon>Rhizobiaceae</taxon>
        <taxon>Rhizobium/Agrobacterium group</taxon>
        <taxon>Rhizobium</taxon>
    </lineage>
</organism>
<keyword evidence="1" id="KW-1133">Transmembrane helix</keyword>
<keyword evidence="3" id="KW-1185">Reference proteome</keyword>
<gene>
    <name evidence="2" type="ORF">GA0061102_102866</name>
</gene>
<dbReference type="RefSeq" id="WP_139115085.1">
    <property type="nucleotide sequence ID" value="NZ_FMAH01000028.1"/>
</dbReference>
<feature type="transmembrane region" description="Helical" evidence="1">
    <location>
        <begin position="81"/>
        <end position="99"/>
    </location>
</feature>
<protein>
    <submittedName>
        <fullName evidence="2">Uncharacterized protein</fullName>
    </submittedName>
</protein>
<feature type="transmembrane region" description="Helical" evidence="1">
    <location>
        <begin position="33"/>
        <end position="50"/>
    </location>
</feature>
<dbReference type="OrthoDB" id="8453954at2"/>
<reference evidence="3" key="1">
    <citation type="submission" date="2016-08" db="EMBL/GenBank/DDBJ databases">
        <authorList>
            <person name="Varghese N."/>
            <person name="Submissions Spin"/>
        </authorList>
    </citation>
    <scope>NUCLEOTIDE SEQUENCE [LARGE SCALE GENOMIC DNA]</scope>
    <source>
        <strain evidence="3">HAMBI 2971</strain>
    </source>
</reference>
<keyword evidence="1" id="KW-0812">Transmembrane</keyword>
<evidence type="ECO:0000313" key="3">
    <source>
        <dbReference type="Proteomes" id="UP000199435"/>
    </source>
</evidence>